<keyword evidence="6" id="KW-0325">Glycoprotein</keyword>
<name>A0A9W2ZJA1_BIOGL</name>
<evidence type="ECO:0000313" key="10">
    <source>
        <dbReference type="RefSeq" id="XP_055875023.1"/>
    </source>
</evidence>
<keyword evidence="4" id="KW-0106">Calcium</keyword>
<keyword evidence="3 7" id="KW-0732">Signal</keyword>
<dbReference type="InterPro" id="IPR019577">
    <property type="entry name" value="SPARC/Testican_Ca-bd-dom"/>
</dbReference>
<proteinExistence type="predicted"/>
<dbReference type="GO" id="GO:0005615">
    <property type="term" value="C:extracellular space"/>
    <property type="evidence" value="ECO:0007669"/>
    <property type="project" value="TreeGrafter"/>
</dbReference>
<protein>
    <submittedName>
        <fullName evidence="10 11">SPARC-like</fullName>
    </submittedName>
</protein>
<accession>A0A9W2ZJA1</accession>
<feature type="domain" description="Kazal-like" evidence="8">
    <location>
        <begin position="69"/>
        <end position="132"/>
    </location>
</feature>
<evidence type="ECO:0000256" key="7">
    <source>
        <dbReference type="SAM" id="SignalP"/>
    </source>
</evidence>
<comment type="subcellular location">
    <subcellularLocation>
        <location evidence="1">Secreted</location>
    </subcellularLocation>
</comment>
<keyword evidence="2" id="KW-0964">Secreted</keyword>
<evidence type="ECO:0000256" key="4">
    <source>
        <dbReference type="ARBA" id="ARBA00022837"/>
    </source>
</evidence>
<dbReference type="Gene3D" id="3.30.60.30">
    <property type="match status" value="1"/>
</dbReference>
<dbReference type="GeneID" id="106052033"/>
<dbReference type="OrthoDB" id="9972865at2759"/>
<dbReference type="RefSeq" id="XP_055875024.1">
    <property type="nucleotide sequence ID" value="XM_056019049.1"/>
</dbReference>
<dbReference type="Pfam" id="PF10591">
    <property type="entry name" value="SPARC_Ca_bdg"/>
    <property type="match status" value="1"/>
</dbReference>
<dbReference type="Gene3D" id="1.10.238.10">
    <property type="entry name" value="EF-hand"/>
    <property type="match status" value="1"/>
</dbReference>
<keyword evidence="9" id="KW-1185">Reference proteome</keyword>
<evidence type="ECO:0000256" key="3">
    <source>
        <dbReference type="ARBA" id="ARBA00022729"/>
    </source>
</evidence>
<keyword evidence="5" id="KW-1015">Disulfide bond</keyword>
<gene>
    <name evidence="10 11" type="primary">LOC106052033</name>
</gene>
<evidence type="ECO:0000313" key="9">
    <source>
        <dbReference type="Proteomes" id="UP001165740"/>
    </source>
</evidence>
<organism evidence="9 11">
    <name type="scientific">Biomphalaria glabrata</name>
    <name type="common">Bloodfluke planorb</name>
    <name type="synonym">Freshwater snail</name>
    <dbReference type="NCBI Taxonomy" id="6526"/>
    <lineage>
        <taxon>Eukaryota</taxon>
        <taxon>Metazoa</taxon>
        <taxon>Spiralia</taxon>
        <taxon>Lophotrochozoa</taxon>
        <taxon>Mollusca</taxon>
        <taxon>Gastropoda</taxon>
        <taxon>Heterobranchia</taxon>
        <taxon>Euthyneura</taxon>
        <taxon>Panpulmonata</taxon>
        <taxon>Hygrophila</taxon>
        <taxon>Lymnaeoidea</taxon>
        <taxon>Planorbidae</taxon>
        <taxon>Biomphalaria</taxon>
    </lineage>
</organism>
<dbReference type="PROSITE" id="PS51465">
    <property type="entry name" value="KAZAL_2"/>
    <property type="match status" value="1"/>
</dbReference>
<dbReference type="RefSeq" id="XP_055875023.1">
    <property type="nucleotide sequence ID" value="XM_056019048.1"/>
</dbReference>
<dbReference type="PANTHER" id="PTHR13866">
    <property type="entry name" value="SPARC OSTEONECTIN"/>
    <property type="match status" value="1"/>
</dbReference>
<dbReference type="PROSITE" id="PS00018">
    <property type="entry name" value="EF_HAND_1"/>
    <property type="match status" value="1"/>
</dbReference>
<dbReference type="SUPFAM" id="SSF47473">
    <property type="entry name" value="EF-hand"/>
    <property type="match status" value="1"/>
</dbReference>
<dbReference type="OMA" id="RNICYCR"/>
<evidence type="ECO:0000256" key="2">
    <source>
        <dbReference type="ARBA" id="ARBA00022525"/>
    </source>
</evidence>
<dbReference type="InterPro" id="IPR002350">
    <property type="entry name" value="Kazal_dom"/>
</dbReference>
<dbReference type="InterPro" id="IPR018247">
    <property type="entry name" value="EF_Hand_1_Ca_BS"/>
</dbReference>
<evidence type="ECO:0000256" key="1">
    <source>
        <dbReference type="ARBA" id="ARBA00004613"/>
    </source>
</evidence>
<evidence type="ECO:0000259" key="8">
    <source>
        <dbReference type="PROSITE" id="PS51465"/>
    </source>
</evidence>
<dbReference type="GO" id="GO:0005518">
    <property type="term" value="F:collagen binding"/>
    <property type="evidence" value="ECO:0007669"/>
    <property type="project" value="TreeGrafter"/>
</dbReference>
<dbReference type="GO" id="GO:0050840">
    <property type="term" value="F:extracellular matrix binding"/>
    <property type="evidence" value="ECO:0007669"/>
    <property type="project" value="TreeGrafter"/>
</dbReference>
<dbReference type="InterPro" id="IPR011992">
    <property type="entry name" value="EF-hand-dom_pair"/>
</dbReference>
<dbReference type="Proteomes" id="UP001165740">
    <property type="component" value="Chromosome 2"/>
</dbReference>
<evidence type="ECO:0000256" key="6">
    <source>
        <dbReference type="ARBA" id="ARBA00023180"/>
    </source>
</evidence>
<dbReference type="SMART" id="SM00280">
    <property type="entry name" value="KAZAL"/>
    <property type="match status" value="1"/>
</dbReference>
<feature type="signal peptide" evidence="7">
    <location>
        <begin position="1"/>
        <end position="25"/>
    </location>
</feature>
<evidence type="ECO:0000313" key="11">
    <source>
        <dbReference type="RefSeq" id="XP_055875024.1"/>
    </source>
</evidence>
<dbReference type="PANTHER" id="PTHR13866:SF14">
    <property type="entry name" value="BM-40"/>
    <property type="match status" value="1"/>
</dbReference>
<sequence length="265" mass="30831">MVIVSWRMLVRVFCVLILSICSVQMFDQDLNPRTLAGLEKEWSRNPCFKKVCQRGETCVLDRDRNSKCVCQTDCGMLKFNRGQYEVCSTANVTYQSECHLNIDHCLCKSNARGCSQPGVTKILVDYFGACRDFPKCTDSDATQFPGRLRDWFYVVMDEMARRAAIGEYKDLWLETVKGHNHNYATIWKYCDLDVDPQDRRVSKKELQYLMKTVKATEQCLAPFLDKCDVNNDREITLMEWGHCLGLKDSEIVDKCHSIHQYRRQK</sequence>
<evidence type="ECO:0000256" key="5">
    <source>
        <dbReference type="ARBA" id="ARBA00023157"/>
    </source>
</evidence>
<dbReference type="GO" id="GO:0005509">
    <property type="term" value="F:calcium ion binding"/>
    <property type="evidence" value="ECO:0007669"/>
    <property type="project" value="InterPro"/>
</dbReference>
<dbReference type="AlphaFoldDB" id="A0A9W2ZJA1"/>
<feature type="chain" id="PRO_5044702624" evidence="7">
    <location>
        <begin position="26"/>
        <end position="265"/>
    </location>
</feature>
<reference evidence="10 11" key="1">
    <citation type="submission" date="2025-04" db="UniProtKB">
        <authorList>
            <consortium name="RefSeq"/>
        </authorList>
    </citation>
    <scope>IDENTIFICATION</scope>
</reference>